<evidence type="ECO:0000313" key="2">
    <source>
        <dbReference type="EMBL" id="KAJ1092336.1"/>
    </source>
</evidence>
<sequence>MGFAPAGATASGEQHPGPSGMHGGPIAWLADMELRGEWQQKGAQAAERQREDLWCEEDCVLDFEEHSFEEGELVDEGKEEGWWVHRGRFESGARSCSFSVIAGLSACAGGFGWKGIGRSPDGEAEGTGVATVVDCR</sequence>
<dbReference type="EMBL" id="JANPWB010000015">
    <property type="protein sequence ID" value="KAJ1092336.1"/>
    <property type="molecule type" value="Genomic_DNA"/>
</dbReference>
<evidence type="ECO:0000256" key="1">
    <source>
        <dbReference type="SAM" id="MobiDB-lite"/>
    </source>
</evidence>
<keyword evidence="3" id="KW-1185">Reference proteome</keyword>
<proteinExistence type="predicted"/>
<name>A0AAV7LLH4_PLEWA</name>
<organism evidence="2 3">
    <name type="scientific">Pleurodeles waltl</name>
    <name type="common">Iberian ribbed newt</name>
    <dbReference type="NCBI Taxonomy" id="8319"/>
    <lineage>
        <taxon>Eukaryota</taxon>
        <taxon>Metazoa</taxon>
        <taxon>Chordata</taxon>
        <taxon>Craniata</taxon>
        <taxon>Vertebrata</taxon>
        <taxon>Euteleostomi</taxon>
        <taxon>Amphibia</taxon>
        <taxon>Batrachia</taxon>
        <taxon>Caudata</taxon>
        <taxon>Salamandroidea</taxon>
        <taxon>Salamandridae</taxon>
        <taxon>Pleurodelinae</taxon>
        <taxon>Pleurodeles</taxon>
    </lineage>
</organism>
<gene>
    <name evidence="2" type="ORF">NDU88_005447</name>
</gene>
<evidence type="ECO:0000313" key="3">
    <source>
        <dbReference type="Proteomes" id="UP001066276"/>
    </source>
</evidence>
<reference evidence="2" key="1">
    <citation type="journal article" date="2022" name="bioRxiv">
        <title>Sequencing and chromosome-scale assembly of the giantPleurodeles waltlgenome.</title>
        <authorList>
            <person name="Brown T."/>
            <person name="Elewa A."/>
            <person name="Iarovenko S."/>
            <person name="Subramanian E."/>
            <person name="Araus A.J."/>
            <person name="Petzold A."/>
            <person name="Susuki M."/>
            <person name="Suzuki K.-i.T."/>
            <person name="Hayashi T."/>
            <person name="Toyoda A."/>
            <person name="Oliveira C."/>
            <person name="Osipova E."/>
            <person name="Leigh N.D."/>
            <person name="Simon A."/>
            <person name="Yun M.H."/>
        </authorList>
    </citation>
    <scope>NUCLEOTIDE SEQUENCE</scope>
    <source>
        <strain evidence="2">20211129_DDA</strain>
        <tissue evidence="2">Liver</tissue>
    </source>
</reference>
<dbReference type="AlphaFoldDB" id="A0AAV7LLH4"/>
<accession>A0AAV7LLH4</accession>
<feature type="region of interest" description="Disordered" evidence="1">
    <location>
        <begin position="1"/>
        <end position="25"/>
    </location>
</feature>
<protein>
    <submittedName>
        <fullName evidence="2">Uncharacterized protein</fullName>
    </submittedName>
</protein>
<dbReference type="Proteomes" id="UP001066276">
    <property type="component" value="Chromosome 11"/>
</dbReference>
<comment type="caution">
    <text evidence="2">The sequence shown here is derived from an EMBL/GenBank/DDBJ whole genome shotgun (WGS) entry which is preliminary data.</text>
</comment>